<sequence>MSLPCSGDKIFKEIQDVGEDNSVSSLHLFFGNMDLSPSSNHDSLEEELDEEGEPEGAGTAMKVVPSAYHQYLDVFFKVKYGNLLLTVPVIIILSWRGLYLQLE</sequence>
<evidence type="ECO:0000313" key="3">
    <source>
        <dbReference type="EMBL" id="MBW0514343.1"/>
    </source>
</evidence>
<dbReference type="EMBL" id="AVOT02023954">
    <property type="protein sequence ID" value="MBW0514343.1"/>
    <property type="molecule type" value="Genomic_DNA"/>
</dbReference>
<accession>A0A9Q3HR11</accession>
<proteinExistence type="predicted"/>
<dbReference type="AlphaFoldDB" id="A0A9Q3HR11"/>
<dbReference type="Proteomes" id="UP000765509">
    <property type="component" value="Unassembled WGS sequence"/>
</dbReference>
<comment type="caution">
    <text evidence="3">The sequence shown here is derived from an EMBL/GenBank/DDBJ whole genome shotgun (WGS) entry which is preliminary data.</text>
</comment>
<keyword evidence="2" id="KW-1133">Transmembrane helix</keyword>
<dbReference type="OrthoDB" id="2684341at2759"/>
<evidence type="ECO:0000256" key="1">
    <source>
        <dbReference type="SAM" id="MobiDB-lite"/>
    </source>
</evidence>
<keyword evidence="4" id="KW-1185">Reference proteome</keyword>
<keyword evidence="2" id="KW-0472">Membrane</keyword>
<reference evidence="3" key="1">
    <citation type="submission" date="2021-03" db="EMBL/GenBank/DDBJ databases">
        <title>Draft genome sequence of rust myrtle Austropuccinia psidii MF-1, a brazilian biotype.</title>
        <authorList>
            <person name="Quecine M.C."/>
            <person name="Pachon D.M.R."/>
            <person name="Bonatelli M.L."/>
            <person name="Correr F.H."/>
            <person name="Franceschini L.M."/>
            <person name="Leite T.F."/>
            <person name="Margarido G.R.A."/>
            <person name="Almeida C.A."/>
            <person name="Ferrarezi J.A."/>
            <person name="Labate C.A."/>
        </authorList>
    </citation>
    <scope>NUCLEOTIDE SEQUENCE</scope>
    <source>
        <strain evidence="3">MF-1</strain>
    </source>
</reference>
<gene>
    <name evidence="3" type="ORF">O181_054058</name>
</gene>
<protein>
    <submittedName>
        <fullName evidence="3">Uncharacterized protein</fullName>
    </submittedName>
</protein>
<keyword evidence="2" id="KW-0812">Transmembrane</keyword>
<evidence type="ECO:0000256" key="2">
    <source>
        <dbReference type="SAM" id="Phobius"/>
    </source>
</evidence>
<evidence type="ECO:0000313" key="4">
    <source>
        <dbReference type="Proteomes" id="UP000765509"/>
    </source>
</evidence>
<feature type="transmembrane region" description="Helical" evidence="2">
    <location>
        <begin position="80"/>
        <end position="99"/>
    </location>
</feature>
<feature type="region of interest" description="Disordered" evidence="1">
    <location>
        <begin position="37"/>
        <end position="57"/>
    </location>
</feature>
<organism evidence="3 4">
    <name type="scientific">Austropuccinia psidii MF-1</name>
    <dbReference type="NCBI Taxonomy" id="1389203"/>
    <lineage>
        <taxon>Eukaryota</taxon>
        <taxon>Fungi</taxon>
        <taxon>Dikarya</taxon>
        <taxon>Basidiomycota</taxon>
        <taxon>Pucciniomycotina</taxon>
        <taxon>Pucciniomycetes</taxon>
        <taxon>Pucciniales</taxon>
        <taxon>Sphaerophragmiaceae</taxon>
        <taxon>Austropuccinia</taxon>
    </lineage>
</organism>
<name>A0A9Q3HR11_9BASI</name>
<feature type="compositionally biased region" description="Acidic residues" evidence="1">
    <location>
        <begin position="44"/>
        <end position="54"/>
    </location>
</feature>